<feature type="compositionally biased region" description="Low complexity" evidence="1">
    <location>
        <begin position="214"/>
        <end position="236"/>
    </location>
</feature>
<keyword evidence="4" id="KW-1185">Reference proteome</keyword>
<sequence length="349" mass="38489">MYQIARKPVMSPTLASPTTSIPPIVPPESNGVGSSIYRQYSSENSSIQPHTPPQAELFSTLEVPTNGPEIASGFPYNQRLFQLHVSPDEWTQFCDELAYAVRLTLLEKCAVWSVGVGVGIVAVGALAVFGPIPAYYAGKGVKKSRVAKKVRRGQKGKGELEVILNTWNENVFRDKGIRVWLRLPRRKQEKLEHKTEKRERKKLNKEDADHIDDNVNGSTSSFSSRSNNPLSPPSDSKLGFKVEPKESIAARKKREKLEAKRLETHYTLMVEDIRKPIGEEELLQLGVIEVVEEPESTRSSASSSPVSSRGDPPDYDSATDSRASIAELEETCLPSGAALPSRGVHELAS</sequence>
<evidence type="ECO:0000256" key="2">
    <source>
        <dbReference type="SAM" id="Phobius"/>
    </source>
</evidence>
<name>A0A0H1BF28_9EURO</name>
<keyword evidence="2" id="KW-1133">Transmembrane helix</keyword>
<feature type="compositionally biased region" description="Basic and acidic residues" evidence="1">
    <location>
        <begin position="238"/>
        <end position="252"/>
    </location>
</feature>
<keyword evidence="2" id="KW-0472">Membrane</keyword>
<protein>
    <submittedName>
        <fullName evidence="3">Uncharacterized protein</fullName>
    </submittedName>
</protein>
<reference evidence="4" key="1">
    <citation type="journal article" date="2015" name="PLoS Genet.">
        <title>The dynamic genome and transcriptome of the human fungal pathogen Blastomyces and close relative Emmonsia.</title>
        <authorList>
            <person name="Munoz J.F."/>
            <person name="Gauthier G.M."/>
            <person name="Desjardins C.A."/>
            <person name="Gallo J.E."/>
            <person name="Holder J."/>
            <person name="Sullivan T.D."/>
            <person name="Marty A.J."/>
            <person name="Carmen J.C."/>
            <person name="Chen Z."/>
            <person name="Ding L."/>
            <person name="Gujja S."/>
            <person name="Magrini V."/>
            <person name="Misas E."/>
            <person name="Mitreva M."/>
            <person name="Priest M."/>
            <person name="Saif S."/>
            <person name="Whiston E.A."/>
            <person name="Young S."/>
            <person name="Zeng Q."/>
            <person name="Goldman W.E."/>
            <person name="Mardis E.R."/>
            <person name="Taylor J.W."/>
            <person name="McEwen J.G."/>
            <person name="Clay O.K."/>
            <person name="Klein B.S."/>
            <person name="Cuomo C.A."/>
        </authorList>
    </citation>
    <scope>NUCLEOTIDE SEQUENCE [LARGE SCALE GENOMIC DNA]</scope>
    <source>
        <strain evidence="4">UAMH 139</strain>
    </source>
</reference>
<feature type="transmembrane region" description="Helical" evidence="2">
    <location>
        <begin position="110"/>
        <end position="136"/>
    </location>
</feature>
<accession>A0A0H1BF28</accession>
<evidence type="ECO:0000313" key="4">
    <source>
        <dbReference type="Proteomes" id="UP000053573"/>
    </source>
</evidence>
<feature type="compositionally biased region" description="Low complexity" evidence="1">
    <location>
        <begin position="297"/>
        <end position="308"/>
    </location>
</feature>
<organism evidence="3 4">
    <name type="scientific">Blastomyces silverae</name>
    <dbReference type="NCBI Taxonomy" id="2060906"/>
    <lineage>
        <taxon>Eukaryota</taxon>
        <taxon>Fungi</taxon>
        <taxon>Dikarya</taxon>
        <taxon>Ascomycota</taxon>
        <taxon>Pezizomycotina</taxon>
        <taxon>Eurotiomycetes</taxon>
        <taxon>Eurotiomycetidae</taxon>
        <taxon>Onygenales</taxon>
        <taxon>Ajellomycetaceae</taxon>
        <taxon>Blastomyces</taxon>
    </lineage>
</organism>
<proteinExistence type="predicted"/>
<keyword evidence="2" id="KW-0812">Transmembrane</keyword>
<dbReference type="InterPro" id="IPR028018">
    <property type="entry name" value="DUF4646"/>
</dbReference>
<feature type="region of interest" description="Disordered" evidence="1">
    <location>
        <begin position="1"/>
        <end position="27"/>
    </location>
</feature>
<feature type="compositionally biased region" description="Basic and acidic residues" evidence="1">
    <location>
        <begin position="190"/>
        <end position="213"/>
    </location>
</feature>
<dbReference type="AlphaFoldDB" id="A0A0H1BF28"/>
<comment type="caution">
    <text evidence="3">The sequence shown here is derived from an EMBL/GenBank/DDBJ whole genome shotgun (WGS) entry which is preliminary data.</text>
</comment>
<evidence type="ECO:0000256" key="1">
    <source>
        <dbReference type="SAM" id="MobiDB-lite"/>
    </source>
</evidence>
<dbReference type="Proteomes" id="UP000053573">
    <property type="component" value="Unassembled WGS sequence"/>
</dbReference>
<dbReference type="EMBL" id="LDEV01002281">
    <property type="protein sequence ID" value="KLJ09733.1"/>
    <property type="molecule type" value="Genomic_DNA"/>
</dbReference>
<feature type="region of interest" description="Disordered" evidence="1">
    <location>
        <begin position="190"/>
        <end position="252"/>
    </location>
</feature>
<evidence type="ECO:0000313" key="3">
    <source>
        <dbReference type="EMBL" id="KLJ09733.1"/>
    </source>
</evidence>
<dbReference type="OrthoDB" id="252020at2759"/>
<feature type="region of interest" description="Disordered" evidence="1">
    <location>
        <begin position="292"/>
        <end position="324"/>
    </location>
</feature>
<gene>
    <name evidence="3" type="ORF">EMPG_14856</name>
</gene>
<dbReference type="Pfam" id="PF15496">
    <property type="entry name" value="DUF4646"/>
    <property type="match status" value="1"/>
</dbReference>